<dbReference type="GO" id="GO:0005730">
    <property type="term" value="C:nucleolus"/>
    <property type="evidence" value="ECO:0007669"/>
    <property type="project" value="UniProtKB-SubCell"/>
</dbReference>
<dbReference type="Pfam" id="PF22891">
    <property type="entry name" value="KH_PNO1_2nd"/>
    <property type="match status" value="1"/>
</dbReference>
<dbReference type="InterPro" id="IPR036612">
    <property type="entry name" value="KH_dom_type_1_sf"/>
</dbReference>
<dbReference type="AlphaFoldDB" id="A0A0L6VD74"/>
<feature type="region of interest" description="Disordered" evidence="9">
    <location>
        <begin position="29"/>
        <end position="55"/>
    </location>
</feature>
<evidence type="ECO:0000256" key="8">
    <source>
        <dbReference type="ARBA" id="ARBA00071744"/>
    </source>
</evidence>
<feature type="compositionally biased region" description="Low complexity" evidence="9">
    <location>
        <begin position="29"/>
        <end position="40"/>
    </location>
</feature>
<comment type="subunit">
    <text evidence="3">Component of the small ribosomal subunit, ribosomal RNA processing complex (SSU RRP complex).</text>
</comment>
<evidence type="ECO:0000256" key="7">
    <source>
        <dbReference type="ARBA" id="ARBA00025554"/>
    </source>
</evidence>
<dbReference type="EMBL" id="LAVV01006700">
    <property type="protein sequence ID" value="KNZ58698.1"/>
    <property type="molecule type" value="Genomic_DNA"/>
</dbReference>
<evidence type="ECO:0000313" key="12">
    <source>
        <dbReference type="Proteomes" id="UP000037035"/>
    </source>
</evidence>
<sequence length="249" mass="26928">MPTLPAVPNDEDAVMIDLAPITELQPAGSASTHISATTTAPNNNNGQAQDGLLNFGPVKEQGSSKGLTQTAKVSISPQRLTPLKKSWAQVYTPLVEELGLMVRMNVGSRRVELKSSKHTLSPASSTITKAVNFLQCFNLGFAVEDALALLRLEEIYIESFEIKDVKSLSGDHLSRAIGRIAGKDGRTRFTIENASRTRIVLADTKIHILGSFAAIRIARDAICALILGSPPGKVYHGLRTVAARQRERF</sequence>
<evidence type="ECO:0000256" key="4">
    <source>
        <dbReference type="ARBA" id="ARBA00016042"/>
    </source>
</evidence>
<comment type="subcellular location">
    <subcellularLocation>
        <location evidence="1">Nucleus</location>
        <location evidence="1">Nucleolus</location>
    </subcellularLocation>
</comment>
<reference evidence="11 12" key="1">
    <citation type="submission" date="2015-08" db="EMBL/GenBank/DDBJ databases">
        <title>Next Generation Sequencing and Analysis of the Genome of Puccinia sorghi L Schw, the Causal Agent of Maize Common Rust.</title>
        <authorList>
            <person name="Rochi L."/>
            <person name="Burguener G."/>
            <person name="Darino M."/>
            <person name="Turjanski A."/>
            <person name="Kreff E."/>
            <person name="Dieguez M.J."/>
            <person name="Sacco F."/>
        </authorList>
    </citation>
    <scope>NUCLEOTIDE SEQUENCE [LARGE SCALE GENOMIC DNA]</scope>
    <source>
        <strain evidence="11 12">RO10H11247</strain>
    </source>
</reference>
<dbReference type="CDD" id="cd22392">
    <property type="entry name" value="KH-I_PNO1_rpt2"/>
    <property type="match status" value="1"/>
</dbReference>
<keyword evidence="6" id="KW-0539">Nucleus</keyword>
<dbReference type="SUPFAM" id="SSF54791">
    <property type="entry name" value="Eukaryotic type KH-domain (KH-domain type I)"/>
    <property type="match status" value="1"/>
</dbReference>
<dbReference type="Gene3D" id="3.30.1370.10">
    <property type="entry name" value="K Homology domain, type 1"/>
    <property type="match status" value="1"/>
</dbReference>
<feature type="domain" description="K Homology" evidence="10">
    <location>
        <begin position="154"/>
        <end position="227"/>
    </location>
</feature>
<dbReference type="PANTHER" id="PTHR12826">
    <property type="entry name" value="RIBONUCLEASE Y"/>
    <property type="match status" value="1"/>
</dbReference>
<evidence type="ECO:0000256" key="5">
    <source>
        <dbReference type="ARBA" id="ARBA00022884"/>
    </source>
</evidence>
<comment type="caution">
    <text evidence="11">The sequence shown here is derived from an EMBL/GenBank/DDBJ whole genome shotgun (WGS) entry which is preliminary data.</text>
</comment>
<protein>
    <recommendedName>
        <fullName evidence="4">Pre-rRNA-processing protein PNO1</fullName>
    </recommendedName>
    <alternativeName>
        <fullName evidence="8">Pre-rRNA-processing protein pno1</fullName>
    </alternativeName>
</protein>
<comment type="similarity">
    <text evidence="2">Belongs to the PNO1 family.</text>
</comment>
<name>A0A0L6VD74_9BASI</name>
<organism evidence="11 12">
    <name type="scientific">Puccinia sorghi</name>
    <dbReference type="NCBI Taxonomy" id="27349"/>
    <lineage>
        <taxon>Eukaryota</taxon>
        <taxon>Fungi</taxon>
        <taxon>Dikarya</taxon>
        <taxon>Basidiomycota</taxon>
        <taxon>Pucciniomycotina</taxon>
        <taxon>Pucciniomycetes</taxon>
        <taxon>Pucciniales</taxon>
        <taxon>Pucciniaceae</taxon>
        <taxon>Puccinia</taxon>
    </lineage>
</organism>
<accession>A0A0L6VD74</accession>
<dbReference type="InterPro" id="IPR004087">
    <property type="entry name" value="KH_dom"/>
</dbReference>
<evidence type="ECO:0000256" key="6">
    <source>
        <dbReference type="ARBA" id="ARBA00023242"/>
    </source>
</evidence>
<gene>
    <name evidence="11" type="ORF">VP01_1877g10</name>
</gene>
<dbReference type="FunFam" id="3.30.1370.10:FF:000009">
    <property type="entry name" value="RNA-binding protein PNO1"/>
    <property type="match status" value="1"/>
</dbReference>
<dbReference type="OrthoDB" id="1932641at2759"/>
<evidence type="ECO:0000313" key="11">
    <source>
        <dbReference type="EMBL" id="KNZ58698.1"/>
    </source>
</evidence>
<dbReference type="PANTHER" id="PTHR12826:SF13">
    <property type="entry name" value="RNA-BINDING PROTEIN PNO1"/>
    <property type="match status" value="1"/>
</dbReference>
<evidence type="ECO:0000256" key="9">
    <source>
        <dbReference type="SAM" id="MobiDB-lite"/>
    </source>
</evidence>
<evidence type="ECO:0000259" key="10">
    <source>
        <dbReference type="SMART" id="SM00322"/>
    </source>
</evidence>
<keyword evidence="12" id="KW-1185">Reference proteome</keyword>
<comment type="function">
    <text evidence="7">Required for small ribosomal subunit (SSU) synthesis. Has a role in the processing of early nucleolar and late cytoplasmic pre-RNA species.</text>
</comment>
<dbReference type="SMART" id="SM00322">
    <property type="entry name" value="KH"/>
    <property type="match status" value="1"/>
</dbReference>
<evidence type="ECO:0000256" key="1">
    <source>
        <dbReference type="ARBA" id="ARBA00004604"/>
    </source>
</evidence>
<dbReference type="STRING" id="27349.A0A0L6VD74"/>
<proteinExistence type="inferred from homology"/>
<evidence type="ECO:0000256" key="2">
    <source>
        <dbReference type="ARBA" id="ARBA00007515"/>
    </source>
</evidence>
<keyword evidence="5" id="KW-0694">RNA-binding</keyword>
<dbReference type="GO" id="GO:0003723">
    <property type="term" value="F:RNA binding"/>
    <property type="evidence" value="ECO:0007669"/>
    <property type="project" value="UniProtKB-KW"/>
</dbReference>
<dbReference type="Proteomes" id="UP000037035">
    <property type="component" value="Unassembled WGS sequence"/>
</dbReference>
<evidence type="ECO:0000256" key="3">
    <source>
        <dbReference type="ARBA" id="ARBA00011420"/>
    </source>
</evidence>
<dbReference type="VEuPathDB" id="FungiDB:VP01_1877g10"/>
<dbReference type="InterPro" id="IPR055211">
    <property type="entry name" value="KH_PNO1_2nd"/>
</dbReference>